<evidence type="ECO:0000313" key="2">
    <source>
        <dbReference type="Proteomes" id="UP000245697"/>
    </source>
</evidence>
<gene>
    <name evidence="1" type="ORF">BC793_12073</name>
</gene>
<evidence type="ECO:0000313" key="1">
    <source>
        <dbReference type="EMBL" id="PWK40134.1"/>
    </source>
</evidence>
<comment type="caution">
    <text evidence="1">The sequence shown here is derived from an EMBL/GenBank/DDBJ whole genome shotgun (WGS) entry which is preliminary data.</text>
</comment>
<keyword evidence="2" id="KW-1185">Reference proteome</keyword>
<dbReference type="Proteomes" id="UP000245697">
    <property type="component" value="Unassembled WGS sequence"/>
</dbReference>
<proteinExistence type="predicted"/>
<dbReference type="RefSeq" id="WP_109600094.1">
    <property type="nucleotide sequence ID" value="NZ_BONA01000074.1"/>
</dbReference>
<dbReference type="EMBL" id="QGGR01000020">
    <property type="protein sequence ID" value="PWK40134.1"/>
    <property type="molecule type" value="Genomic_DNA"/>
</dbReference>
<protein>
    <submittedName>
        <fullName evidence="1">Uncharacterized protein</fullName>
    </submittedName>
</protein>
<reference evidence="1 2" key="1">
    <citation type="submission" date="2018-05" db="EMBL/GenBank/DDBJ databases">
        <title>Genomic Encyclopedia of Archaeal and Bacterial Type Strains, Phase II (KMG-II): from individual species to whole genera.</title>
        <authorList>
            <person name="Goeker M."/>
        </authorList>
    </citation>
    <scope>NUCLEOTIDE SEQUENCE [LARGE SCALE GENOMIC DNA]</scope>
    <source>
        <strain evidence="1 2">DSM 45184</strain>
    </source>
</reference>
<name>A0A316F5M3_9ACTN</name>
<sequence>MSSAIVTSARRALDRFPAGDGSGASAAAVVSPASVASPAERAAWADALIDSGDLDAAAGQVIAALRVDAQAPETLLTVVRRFTGDHARAVMAAAIDHGRVNAASNDWTPRPSPAGAVAHLAAGSDDAEEALLRAVLVVREYEDHPTAWYPRNRAHRIGEVLTVLAGAHPGEPERLDRWAQILGDADRPRLAAAAALLAPLGLAEIDRRCGGVDDDTAGFEAVPLARALAGSGRTTEALELAARLEPEWRQQALVAVSEVVTDEREARAVVAAFRACPKAGRERGQQRAHRYRLARMLLTFDRIDDALAELTKMRDPRAVGHGPAELAGEIVQWLSRRPEQATGERLRTLLDVLESPHVFHQDLGEQVTATLHRVFVLADPALRTEITGTRAAALRAKSRSYERALVDAGLAAGLLTHGRPDEATALLRGAVSTVRGARLHRMAETLIGAAADADLPERDPGLFNEFLGAVADLAFAGPPESTAVAVRLGPVGRATATRLLDRFQKEYVGRWAGWLARAAAETGDFDTLHTLLENAVDQPTALAIGRRLAAALTRNGNLTDAHAVADAYGLRLPG</sequence>
<accession>A0A316F5M3</accession>
<organism evidence="1 2">
    <name type="scientific">Actinoplanes xinjiangensis</name>
    <dbReference type="NCBI Taxonomy" id="512350"/>
    <lineage>
        <taxon>Bacteria</taxon>
        <taxon>Bacillati</taxon>
        <taxon>Actinomycetota</taxon>
        <taxon>Actinomycetes</taxon>
        <taxon>Micromonosporales</taxon>
        <taxon>Micromonosporaceae</taxon>
        <taxon>Actinoplanes</taxon>
    </lineage>
</organism>
<dbReference type="OrthoDB" id="3324885at2"/>
<dbReference type="AlphaFoldDB" id="A0A316F5M3"/>